<dbReference type="Gene3D" id="6.10.140.140">
    <property type="match status" value="1"/>
</dbReference>
<keyword evidence="4" id="KW-0479">Metal-binding</keyword>
<dbReference type="InterPro" id="IPR013087">
    <property type="entry name" value="Znf_C2H2_type"/>
</dbReference>
<name>A0AAW0HNL5_MYOGA</name>
<reference evidence="16 17" key="1">
    <citation type="journal article" date="2023" name="bioRxiv">
        <title>Conserved and derived expression patterns and positive selection on dental genes reveal complex evolutionary context of ever-growing rodent molars.</title>
        <authorList>
            <person name="Calamari Z.T."/>
            <person name="Song A."/>
            <person name="Cohen E."/>
            <person name="Akter M."/>
            <person name="Roy R.D."/>
            <person name="Hallikas O."/>
            <person name="Christensen M.M."/>
            <person name="Li P."/>
            <person name="Marangoni P."/>
            <person name="Jernvall J."/>
            <person name="Klein O.D."/>
        </authorList>
    </citation>
    <scope>NUCLEOTIDE SEQUENCE [LARGE SCALE GENOMIC DNA]</scope>
    <source>
        <strain evidence="16">V071</strain>
    </source>
</reference>
<feature type="compositionally biased region" description="Low complexity" evidence="13">
    <location>
        <begin position="1175"/>
        <end position="1186"/>
    </location>
</feature>
<dbReference type="GO" id="GO:0005634">
    <property type="term" value="C:nucleus"/>
    <property type="evidence" value="ECO:0007669"/>
    <property type="project" value="UniProtKB-SubCell"/>
</dbReference>
<evidence type="ECO:0000256" key="12">
    <source>
        <dbReference type="PROSITE-ProRule" id="PRU00042"/>
    </source>
</evidence>
<keyword evidence="10" id="KW-0804">Transcription</keyword>
<evidence type="ECO:0000256" key="10">
    <source>
        <dbReference type="ARBA" id="ARBA00023163"/>
    </source>
</evidence>
<feature type="region of interest" description="Disordered" evidence="13">
    <location>
        <begin position="1160"/>
        <end position="1186"/>
    </location>
</feature>
<feature type="domain" description="C2H2-type" evidence="14">
    <location>
        <begin position="221"/>
        <end position="248"/>
    </location>
</feature>
<accession>A0AAW0HNL5</accession>
<dbReference type="PANTHER" id="PTHR24388:SF96">
    <property type="entry name" value="GENE, 32687-RELATED"/>
    <property type="match status" value="1"/>
</dbReference>
<feature type="compositionally biased region" description="Basic and acidic residues" evidence="13">
    <location>
        <begin position="530"/>
        <end position="568"/>
    </location>
</feature>
<dbReference type="FunFam" id="3.30.160.60:FF:000176">
    <property type="entry name" value="zinc finger protein 70"/>
    <property type="match status" value="2"/>
</dbReference>
<dbReference type="InterPro" id="IPR036051">
    <property type="entry name" value="KRAB_dom_sf"/>
</dbReference>
<dbReference type="Proteomes" id="UP001488838">
    <property type="component" value="Unassembled WGS sequence"/>
</dbReference>
<dbReference type="FunFam" id="3.30.160.60:FF:001181">
    <property type="entry name" value="Zinc finger protein 311"/>
    <property type="match status" value="1"/>
</dbReference>
<keyword evidence="9" id="KW-0238">DNA-binding</keyword>
<dbReference type="SUPFAM" id="SSF109640">
    <property type="entry name" value="KRAB domain (Kruppel-associated box)"/>
    <property type="match status" value="1"/>
</dbReference>
<dbReference type="FunFam" id="3.30.160.60:FF:000383">
    <property type="entry name" value="Uncharacterized protein"/>
    <property type="match status" value="1"/>
</dbReference>
<dbReference type="Pfam" id="PF13912">
    <property type="entry name" value="zf-C2H2_6"/>
    <property type="match status" value="3"/>
</dbReference>
<evidence type="ECO:0000256" key="8">
    <source>
        <dbReference type="ARBA" id="ARBA00023015"/>
    </source>
</evidence>
<dbReference type="PROSITE" id="PS50805">
    <property type="entry name" value="KRAB"/>
    <property type="match status" value="1"/>
</dbReference>
<dbReference type="PANTHER" id="PTHR24388">
    <property type="entry name" value="ZINC FINGER PROTEIN"/>
    <property type="match status" value="1"/>
</dbReference>
<dbReference type="PROSITE" id="PS50157">
    <property type="entry name" value="ZINC_FINGER_C2H2_2"/>
    <property type="match status" value="12"/>
</dbReference>
<dbReference type="FunFam" id="3.30.160.60:FF:000358">
    <property type="entry name" value="zinc finger protein 24"/>
    <property type="match status" value="1"/>
</dbReference>
<evidence type="ECO:0000259" key="14">
    <source>
        <dbReference type="PROSITE" id="PS50157"/>
    </source>
</evidence>
<dbReference type="PROSITE" id="PS00028">
    <property type="entry name" value="ZINC_FINGER_C2H2_1"/>
    <property type="match status" value="12"/>
</dbReference>
<feature type="domain" description="C2H2-type" evidence="14">
    <location>
        <begin position="305"/>
        <end position="332"/>
    </location>
</feature>
<keyword evidence="5" id="KW-0677">Repeat</keyword>
<evidence type="ECO:0000256" key="1">
    <source>
        <dbReference type="ARBA" id="ARBA00004123"/>
    </source>
</evidence>
<proteinExistence type="inferred from homology"/>
<dbReference type="Pfam" id="PF01352">
    <property type="entry name" value="KRAB"/>
    <property type="match status" value="1"/>
</dbReference>
<protein>
    <recommendedName>
        <fullName evidence="18">Zinc finger protein 58-like</fullName>
    </recommendedName>
</protein>
<dbReference type="InterPro" id="IPR050527">
    <property type="entry name" value="Snail/Krueppel_Znf"/>
</dbReference>
<evidence type="ECO:0008006" key="18">
    <source>
        <dbReference type="Google" id="ProtNLM"/>
    </source>
</evidence>
<feature type="domain" description="C2H2-type" evidence="14">
    <location>
        <begin position="277"/>
        <end position="304"/>
    </location>
</feature>
<feature type="domain" description="C2H2-type" evidence="14">
    <location>
        <begin position="389"/>
        <end position="416"/>
    </location>
</feature>
<feature type="domain" description="C2H2-type" evidence="14">
    <location>
        <begin position="361"/>
        <end position="388"/>
    </location>
</feature>
<dbReference type="InterPro" id="IPR041697">
    <property type="entry name" value="Znf-C2H2_11"/>
</dbReference>
<comment type="subcellular location">
    <subcellularLocation>
        <location evidence="1">Nucleus</location>
    </subcellularLocation>
</comment>
<evidence type="ECO:0000313" key="16">
    <source>
        <dbReference type="EMBL" id="KAK7803354.1"/>
    </source>
</evidence>
<feature type="domain" description="C2H2-type" evidence="14">
    <location>
        <begin position="417"/>
        <end position="444"/>
    </location>
</feature>
<dbReference type="FunFam" id="3.30.160.60:FF:000634">
    <property type="entry name" value="Zinc finger X-chromosomal protein"/>
    <property type="match status" value="1"/>
</dbReference>
<dbReference type="Gene3D" id="3.30.160.60">
    <property type="entry name" value="Classic Zinc Finger"/>
    <property type="match status" value="12"/>
</dbReference>
<dbReference type="SMART" id="SM00355">
    <property type="entry name" value="ZnF_C2H2"/>
    <property type="match status" value="12"/>
</dbReference>
<feature type="region of interest" description="Disordered" evidence="13">
    <location>
        <begin position="741"/>
        <end position="766"/>
    </location>
</feature>
<feature type="domain" description="C2H2-type" evidence="14">
    <location>
        <begin position="333"/>
        <end position="360"/>
    </location>
</feature>
<evidence type="ECO:0000256" key="6">
    <source>
        <dbReference type="ARBA" id="ARBA00022771"/>
    </source>
</evidence>
<feature type="region of interest" description="Disordered" evidence="13">
    <location>
        <begin position="529"/>
        <end position="568"/>
    </location>
</feature>
<feature type="domain" description="C2H2-type" evidence="14">
    <location>
        <begin position="109"/>
        <end position="136"/>
    </location>
</feature>
<evidence type="ECO:0000256" key="11">
    <source>
        <dbReference type="ARBA" id="ARBA00023242"/>
    </source>
</evidence>
<evidence type="ECO:0000256" key="5">
    <source>
        <dbReference type="ARBA" id="ARBA00022737"/>
    </source>
</evidence>
<keyword evidence="3" id="KW-0597">Phosphoprotein</keyword>
<keyword evidence="17" id="KW-1185">Reference proteome</keyword>
<dbReference type="SUPFAM" id="SSF57667">
    <property type="entry name" value="beta-beta-alpha zinc fingers"/>
    <property type="match status" value="7"/>
</dbReference>
<sequence>MEEMLSFSDVAIEFSPQERKCLQPAQWSLYRDVMLENYSNLEFLGLGVPKPHLVTFLEQRSEPSDRKRKASASVHPGTTSSDYNVYNKAIDCNSLCIPHQRIHTREKPYKCEKCGKGLSSYKALSIHQRLHTGEKPYTCKECHKAFNTRQSLFIHQKNHTDEKTYKCGECGRSFYYLSMLKQHQRIHSGEKPYKCEECGRAFYDLSNLNKHQRYHFGEKPYKCEECGKCFSSVSYLRQHQVIHSKDYPYKCVECDKRFSSFAYLQKHQTVHTGKKPYKCEECGKCFCSSSSLRRHQPIHSEDYPYKCAECGKSLSSFKRLKEHQIIHTGEKSYKCEECGKCFYLSLSLQRHQTIHCEDNPYRCEDCGRCFYSSLSLREHQTIHSEDSPYKCAECGKQFSYSRSLLEHQTTHTGEKPYKCKECGKAFHYQSSLRKHKKVHTGEKPYKGSASYWEGLTRTPRRAEVLRTEGPCISVTSGKRQGWLCRHEMGPGSPCIFHMALPLYSRETMTSAFPTILSLPPTSIVITSTMECERRGREEKGRRRKRGEESLLEERAGAGTEAGKRGEESLLEEHAGAGTEAGKRGKESLLEERAGAGTLSSLSHGPSWLNYNGKAERPLRKGALLVKGVIVTLGAAGRVFAKARKLLHSAILRSVSSCDHAVGGKPLESFLHVSAWWDEMLQDLSTELVGMKFNLTEVVDLYFPSGKLVMCGVCRTKTGIIPEVRGNQGSCGQGVGGCASGAEKETQAERRKQRMHGSGGAPHGGAGMRGRSVVGRTVMALEEMGCGKCGFQALEKVVYLKMLYTVNVGNFFKKAHFIVYCVVFSVVTMRDLRCQGCNRQIFCPNSASLFQLLCNFKQTVSKHVARGGVGWGVSGVGGAVASTWLQRQEAAPGMEDFLQKSLSPRRRTHADVTHTRQCDALRNIQRTTATAGKAHPPGAYTVQQRHLHAHAYCSIVHSSGIFESTYLVFQCDLTLMVNTGHSSPKSSRAVTNCSRLNVNLASRWTSALGHPGSSASWLRVIPPDVTLTCSSSSPEDLPPKGSSCGLSMSSCYRPDTTQSSVFFITREDHKISFSFFDTWQAGFCFSWPLPSSVASEGRLTVPEINSGSPAAPLVLTPDPPAQEGRWLLHLSSLSTVCSSLASWAQILQLFFLHTIPESQPQANQADEENDPIKCQSAPRSSLLASPSSVETGYSGGIILGTEEALGGVVWGLTQYCDGGGSLGAFDPLKLSDLSPLNAGTQINHLP</sequence>
<organism evidence="16 17">
    <name type="scientific">Myodes glareolus</name>
    <name type="common">Bank vole</name>
    <name type="synonym">Clethrionomys glareolus</name>
    <dbReference type="NCBI Taxonomy" id="447135"/>
    <lineage>
        <taxon>Eukaryota</taxon>
        <taxon>Metazoa</taxon>
        <taxon>Chordata</taxon>
        <taxon>Craniata</taxon>
        <taxon>Vertebrata</taxon>
        <taxon>Euteleostomi</taxon>
        <taxon>Mammalia</taxon>
        <taxon>Eutheria</taxon>
        <taxon>Euarchontoglires</taxon>
        <taxon>Glires</taxon>
        <taxon>Rodentia</taxon>
        <taxon>Myomorpha</taxon>
        <taxon>Muroidea</taxon>
        <taxon>Cricetidae</taxon>
        <taxon>Arvicolinae</taxon>
        <taxon>Myodes</taxon>
    </lineage>
</organism>
<gene>
    <name evidence="16" type="ORF">U0070_006185</name>
</gene>
<dbReference type="CDD" id="cd07765">
    <property type="entry name" value="KRAB_A-box"/>
    <property type="match status" value="1"/>
</dbReference>
<dbReference type="SMART" id="SM00349">
    <property type="entry name" value="KRAB"/>
    <property type="match status" value="1"/>
</dbReference>
<evidence type="ECO:0000256" key="2">
    <source>
        <dbReference type="ARBA" id="ARBA00006991"/>
    </source>
</evidence>
<dbReference type="FunFam" id="3.30.160.60:FF:002343">
    <property type="entry name" value="Zinc finger protein 33A"/>
    <property type="match status" value="3"/>
</dbReference>
<dbReference type="FunFam" id="3.30.160.60:FF:000540">
    <property type="entry name" value="zinc finger protein 263 isoform X1"/>
    <property type="match status" value="1"/>
</dbReference>
<comment type="similarity">
    <text evidence="2">Belongs to the krueppel C2H2-type zinc-finger protein family.</text>
</comment>
<keyword evidence="8" id="KW-0805">Transcription regulation</keyword>
<dbReference type="InterPro" id="IPR036236">
    <property type="entry name" value="Znf_C2H2_sf"/>
</dbReference>
<feature type="domain" description="KRAB" evidence="15">
    <location>
        <begin position="5"/>
        <end position="76"/>
    </location>
</feature>
<keyword evidence="7" id="KW-0862">Zinc</keyword>
<dbReference type="Pfam" id="PF00096">
    <property type="entry name" value="zf-C2H2"/>
    <property type="match status" value="8"/>
</dbReference>
<keyword evidence="6 12" id="KW-0863">Zinc-finger</keyword>
<evidence type="ECO:0000259" key="15">
    <source>
        <dbReference type="PROSITE" id="PS50805"/>
    </source>
</evidence>
<dbReference type="AlphaFoldDB" id="A0AAW0HNL5"/>
<feature type="domain" description="C2H2-type" evidence="14">
    <location>
        <begin position="165"/>
        <end position="192"/>
    </location>
</feature>
<comment type="caution">
    <text evidence="16">The sequence shown here is derived from an EMBL/GenBank/DDBJ whole genome shotgun (WGS) entry which is preliminary data.</text>
</comment>
<evidence type="ECO:0000256" key="3">
    <source>
        <dbReference type="ARBA" id="ARBA00022553"/>
    </source>
</evidence>
<keyword evidence="11" id="KW-0539">Nucleus</keyword>
<dbReference type="FunFam" id="3.30.160.60:FF:001228">
    <property type="entry name" value="Zinc finger protein 236"/>
    <property type="match status" value="1"/>
</dbReference>
<evidence type="ECO:0000256" key="7">
    <source>
        <dbReference type="ARBA" id="ARBA00022833"/>
    </source>
</evidence>
<evidence type="ECO:0000256" key="4">
    <source>
        <dbReference type="ARBA" id="ARBA00022723"/>
    </source>
</evidence>
<dbReference type="InterPro" id="IPR001909">
    <property type="entry name" value="KRAB"/>
</dbReference>
<evidence type="ECO:0000313" key="17">
    <source>
        <dbReference type="Proteomes" id="UP001488838"/>
    </source>
</evidence>
<feature type="compositionally biased region" description="Gly residues" evidence="13">
    <location>
        <begin position="756"/>
        <end position="766"/>
    </location>
</feature>
<feature type="domain" description="C2H2-type" evidence="14">
    <location>
        <begin position="249"/>
        <end position="276"/>
    </location>
</feature>
<evidence type="ECO:0000256" key="9">
    <source>
        <dbReference type="ARBA" id="ARBA00023125"/>
    </source>
</evidence>
<dbReference type="GO" id="GO:0000978">
    <property type="term" value="F:RNA polymerase II cis-regulatory region sequence-specific DNA binding"/>
    <property type="evidence" value="ECO:0007669"/>
    <property type="project" value="TreeGrafter"/>
</dbReference>
<dbReference type="Pfam" id="PF16622">
    <property type="entry name" value="zf-C2H2_11"/>
    <property type="match status" value="1"/>
</dbReference>
<dbReference type="GO" id="GO:0000981">
    <property type="term" value="F:DNA-binding transcription factor activity, RNA polymerase II-specific"/>
    <property type="evidence" value="ECO:0007669"/>
    <property type="project" value="TreeGrafter"/>
</dbReference>
<dbReference type="FunFam" id="3.30.160.60:FF:000016">
    <property type="entry name" value="zinc finger protein 37 homolog"/>
    <property type="match status" value="1"/>
</dbReference>
<dbReference type="EMBL" id="JBBHLL010000423">
    <property type="protein sequence ID" value="KAK7803354.1"/>
    <property type="molecule type" value="Genomic_DNA"/>
</dbReference>
<evidence type="ECO:0000256" key="13">
    <source>
        <dbReference type="SAM" id="MobiDB-lite"/>
    </source>
</evidence>
<feature type="domain" description="C2H2-type" evidence="14">
    <location>
        <begin position="193"/>
        <end position="220"/>
    </location>
</feature>
<feature type="domain" description="C2H2-type" evidence="14">
    <location>
        <begin position="137"/>
        <end position="164"/>
    </location>
</feature>
<dbReference type="GO" id="GO:0008270">
    <property type="term" value="F:zinc ion binding"/>
    <property type="evidence" value="ECO:0007669"/>
    <property type="project" value="UniProtKB-KW"/>
</dbReference>